<keyword evidence="2" id="KW-1185">Reference proteome</keyword>
<dbReference type="KEGG" id="palb:EJC50_29315"/>
<evidence type="ECO:0000313" key="2">
    <source>
        <dbReference type="Proteomes" id="UP000272528"/>
    </source>
</evidence>
<organism evidence="1 2">
    <name type="scientific">Paenibacillus albus</name>
    <dbReference type="NCBI Taxonomy" id="2495582"/>
    <lineage>
        <taxon>Bacteria</taxon>
        <taxon>Bacillati</taxon>
        <taxon>Bacillota</taxon>
        <taxon>Bacilli</taxon>
        <taxon>Bacillales</taxon>
        <taxon>Paenibacillaceae</taxon>
        <taxon>Paenibacillus</taxon>
    </lineage>
</organism>
<dbReference type="RefSeq" id="WP_126019767.1">
    <property type="nucleotide sequence ID" value="NZ_CP034437.1"/>
</dbReference>
<dbReference type="AlphaFoldDB" id="A0A3Q8XBK6"/>
<accession>A0A3Q8XBK6</accession>
<dbReference type="OrthoDB" id="2620174at2"/>
<proteinExistence type="predicted"/>
<dbReference type="EMBL" id="CP034437">
    <property type="protein sequence ID" value="AZN43332.1"/>
    <property type="molecule type" value="Genomic_DNA"/>
</dbReference>
<reference evidence="2" key="1">
    <citation type="submission" date="2018-12" db="EMBL/GenBank/DDBJ databases">
        <title>Genome sequence of Peanibacillus sp.</title>
        <authorList>
            <person name="Subramani G."/>
            <person name="Srinivasan S."/>
            <person name="Kim M.K."/>
        </authorList>
    </citation>
    <scope>NUCLEOTIDE SEQUENCE [LARGE SCALE GENOMIC DNA]</scope>
    <source>
        <strain evidence="2">18JY67-1</strain>
    </source>
</reference>
<dbReference type="Proteomes" id="UP000272528">
    <property type="component" value="Chromosome"/>
</dbReference>
<sequence length="96" mass="10802">MIPSFVKSLALLIGILSNTPLLIGMMSNTPTEVSEYTIIECPHEHCYEATNGSDNLCLFNETNIQQETPIHAGDKVYVIFLQNEEHRVVRVIKAEQ</sequence>
<name>A0A3Q8XBK6_9BACL</name>
<protein>
    <submittedName>
        <fullName evidence="1">Uncharacterized protein</fullName>
    </submittedName>
</protein>
<evidence type="ECO:0000313" key="1">
    <source>
        <dbReference type="EMBL" id="AZN43332.1"/>
    </source>
</evidence>
<gene>
    <name evidence="1" type="ORF">EJC50_29315</name>
</gene>